<protein>
    <recommendedName>
        <fullName evidence="4 10">2-dehydropantoate 2-reductase</fullName>
        <ecNumber evidence="3 10">1.1.1.169</ecNumber>
    </recommendedName>
    <alternativeName>
        <fullName evidence="8 10">Ketopantoate reductase</fullName>
    </alternativeName>
</protein>
<dbReference type="PANTHER" id="PTHR21708:SF26">
    <property type="entry name" value="2-DEHYDROPANTOATE 2-REDUCTASE"/>
    <property type="match status" value="1"/>
</dbReference>
<gene>
    <name evidence="13" type="ORF">MGEO_08885</name>
</gene>
<keyword evidence="7 10" id="KW-0560">Oxidoreductase</keyword>
<evidence type="ECO:0000256" key="6">
    <source>
        <dbReference type="ARBA" id="ARBA00022857"/>
    </source>
</evidence>
<comment type="function">
    <text evidence="10">Catalyzes the NADPH-dependent reduction of ketopantoate into pantoic acid.</text>
</comment>
<dbReference type="Proteomes" id="UP000193926">
    <property type="component" value="Unassembled WGS sequence"/>
</dbReference>
<feature type="domain" description="Ketopantoate reductase N-terminal" evidence="11">
    <location>
        <begin position="20"/>
        <end position="155"/>
    </location>
</feature>
<evidence type="ECO:0000256" key="3">
    <source>
        <dbReference type="ARBA" id="ARBA00013014"/>
    </source>
</evidence>
<keyword evidence="5 10" id="KW-0566">Pantothenate biosynthesis</keyword>
<dbReference type="EMBL" id="JFKC01000006">
    <property type="protein sequence ID" value="OSQ51180.1"/>
    <property type="molecule type" value="Genomic_DNA"/>
</dbReference>
<dbReference type="InterPro" id="IPR013328">
    <property type="entry name" value="6PGD_dom2"/>
</dbReference>
<dbReference type="InterPro" id="IPR036291">
    <property type="entry name" value="NAD(P)-bd_dom_sf"/>
</dbReference>
<dbReference type="GO" id="GO:0015940">
    <property type="term" value="P:pantothenate biosynthetic process"/>
    <property type="evidence" value="ECO:0007669"/>
    <property type="project" value="UniProtKB-UniPathway"/>
</dbReference>
<comment type="caution">
    <text evidence="13">The sequence shown here is derived from an EMBL/GenBank/DDBJ whole genome shotgun (WGS) entry which is preliminary data.</text>
</comment>
<evidence type="ECO:0000256" key="5">
    <source>
        <dbReference type="ARBA" id="ARBA00022655"/>
    </source>
</evidence>
<dbReference type="GO" id="GO:0008677">
    <property type="term" value="F:2-dehydropantoate 2-reductase activity"/>
    <property type="evidence" value="ECO:0007669"/>
    <property type="project" value="UniProtKB-EC"/>
</dbReference>
<dbReference type="Pfam" id="PF08546">
    <property type="entry name" value="ApbA_C"/>
    <property type="match status" value="1"/>
</dbReference>
<dbReference type="InterPro" id="IPR003710">
    <property type="entry name" value="ApbA"/>
</dbReference>
<dbReference type="SUPFAM" id="SSF51735">
    <property type="entry name" value="NAD(P)-binding Rossmann-fold domains"/>
    <property type="match status" value="1"/>
</dbReference>
<evidence type="ECO:0000313" key="14">
    <source>
        <dbReference type="Proteomes" id="UP000193926"/>
    </source>
</evidence>
<dbReference type="SUPFAM" id="SSF48179">
    <property type="entry name" value="6-phosphogluconate dehydrogenase C-terminal domain-like"/>
    <property type="match status" value="1"/>
</dbReference>
<comment type="pathway">
    <text evidence="1 10">Cofactor biosynthesis; (R)-pantothenate biosynthesis; (R)-pantoate from 3-methyl-2-oxobutanoate: step 2/2.</text>
</comment>
<dbReference type="GO" id="GO:0005737">
    <property type="term" value="C:cytoplasm"/>
    <property type="evidence" value="ECO:0007669"/>
    <property type="project" value="TreeGrafter"/>
</dbReference>
<sequence length="317" mass="33431">MRSSAHITGGSSMRIATMATGGIGGFLAVKLSKAGHEVVTIARGAHLEAIRTNGLTLRSTDGTEVVHPFLATDRTDEVGEVDVILFGVKGDGLENAARACLPMIGPETVVVPFLNGVEASDRLTEILPERNVANGVARVSTTISEPGVITQTGTFNSFIFAERDSKPSARIDALRTAINEAGSSAPETQDIVRDLWSKFVLFSGLSGVTAAARCTIGDIRTIPELEALFRRAVAETTSIGRALGVALDADIEEKVWASMETFPPHGRASTAIDLEHGRPLEIDWVSGAASRLAKKAGIDAPVNAALYAVLLPHKNGR</sequence>
<feature type="domain" description="Ketopantoate reductase C-terminal" evidence="12">
    <location>
        <begin position="190"/>
        <end position="310"/>
    </location>
</feature>
<evidence type="ECO:0000256" key="9">
    <source>
        <dbReference type="ARBA" id="ARBA00048793"/>
    </source>
</evidence>
<dbReference type="PANTHER" id="PTHR21708">
    <property type="entry name" value="PROBABLE 2-DEHYDROPANTOATE 2-REDUCTASE"/>
    <property type="match status" value="1"/>
</dbReference>
<dbReference type="EC" id="1.1.1.169" evidence="3 10"/>
<dbReference type="Gene3D" id="3.40.50.720">
    <property type="entry name" value="NAD(P)-binding Rossmann-like Domain"/>
    <property type="match status" value="1"/>
</dbReference>
<reference evidence="13 14" key="1">
    <citation type="submission" date="2014-03" db="EMBL/GenBank/DDBJ databases">
        <title>The draft genome sequence of Marivita geojedonensis KCTC 23882.</title>
        <authorList>
            <person name="Lai Q."/>
            <person name="Shao Z."/>
        </authorList>
    </citation>
    <scope>NUCLEOTIDE SEQUENCE [LARGE SCALE GENOMIC DNA]</scope>
    <source>
        <strain evidence="13 14">DPG-138</strain>
    </source>
</reference>
<comment type="similarity">
    <text evidence="2 10">Belongs to the ketopantoate reductase family.</text>
</comment>
<evidence type="ECO:0000256" key="1">
    <source>
        <dbReference type="ARBA" id="ARBA00004994"/>
    </source>
</evidence>
<dbReference type="Gene3D" id="1.10.1040.10">
    <property type="entry name" value="N-(1-d-carboxylethyl)-l-norvaline Dehydrogenase, domain 2"/>
    <property type="match status" value="1"/>
</dbReference>
<dbReference type="InterPro" id="IPR013332">
    <property type="entry name" value="KPR_N"/>
</dbReference>
<evidence type="ECO:0000256" key="7">
    <source>
        <dbReference type="ARBA" id="ARBA00023002"/>
    </source>
</evidence>
<dbReference type="InterPro" id="IPR013752">
    <property type="entry name" value="KPA_reductase"/>
</dbReference>
<evidence type="ECO:0000259" key="11">
    <source>
        <dbReference type="Pfam" id="PF02558"/>
    </source>
</evidence>
<dbReference type="FunFam" id="1.10.1040.10:FF:000017">
    <property type="entry name" value="2-dehydropantoate 2-reductase"/>
    <property type="match status" value="1"/>
</dbReference>
<dbReference type="NCBIfam" id="TIGR00745">
    <property type="entry name" value="apbA_panE"/>
    <property type="match status" value="1"/>
</dbReference>
<dbReference type="Pfam" id="PF02558">
    <property type="entry name" value="ApbA"/>
    <property type="match status" value="1"/>
</dbReference>
<keyword evidence="6 10" id="KW-0521">NADP</keyword>
<name>A0A1X4NLY3_9RHOB</name>
<evidence type="ECO:0000256" key="10">
    <source>
        <dbReference type="RuleBase" id="RU362068"/>
    </source>
</evidence>
<comment type="catalytic activity">
    <reaction evidence="9 10">
        <text>(R)-pantoate + NADP(+) = 2-dehydropantoate + NADPH + H(+)</text>
        <dbReference type="Rhea" id="RHEA:16233"/>
        <dbReference type="ChEBI" id="CHEBI:11561"/>
        <dbReference type="ChEBI" id="CHEBI:15378"/>
        <dbReference type="ChEBI" id="CHEBI:15980"/>
        <dbReference type="ChEBI" id="CHEBI:57783"/>
        <dbReference type="ChEBI" id="CHEBI:58349"/>
        <dbReference type="EC" id="1.1.1.169"/>
    </reaction>
</comment>
<evidence type="ECO:0000256" key="8">
    <source>
        <dbReference type="ARBA" id="ARBA00032024"/>
    </source>
</evidence>
<dbReference type="UniPathway" id="UPA00028">
    <property type="reaction ID" value="UER00004"/>
</dbReference>
<proteinExistence type="inferred from homology"/>
<organism evidence="13 14">
    <name type="scientific">Marivita geojedonensis</name>
    <dbReference type="NCBI Taxonomy" id="1123756"/>
    <lineage>
        <taxon>Bacteria</taxon>
        <taxon>Pseudomonadati</taxon>
        <taxon>Pseudomonadota</taxon>
        <taxon>Alphaproteobacteria</taxon>
        <taxon>Rhodobacterales</taxon>
        <taxon>Roseobacteraceae</taxon>
        <taxon>Marivita</taxon>
    </lineage>
</organism>
<dbReference type="STRING" id="1123756.MGEO_08885"/>
<dbReference type="InterPro" id="IPR051402">
    <property type="entry name" value="KPR-Related"/>
</dbReference>
<dbReference type="InterPro" id="IPR008927">
    <property type="entry name" value="6-PGluconate_DH-like_C_sf"/>
</dbReference>
<evidence type="ECO:0000256" key="2">
    <source>
        <dbReference type="ARBA" id="ARBA00007870"/>
    </source>
</evidence>
<evidence type="ECO:0000313" key="13">
    <source>
        <dbReference type="EMBL" id="OSQ51180.1"/>
    </source>
</evidence>
<accession>A0A1X4NLY3</accession>
<evidence type="ECO:0000259" key="12">
    <source>
        <dbReference type="Pfam" id="PF08546"/>
    </source>
</evidence>
<keyword evidence="14" id="KW-1185">Reference proteome</keyword>
<dbReference type="AlphaFoldDB" id="A0A1X4NLY3"/>
<evidence type="ECO:0000256" key="4">
    <source>
        <dbReference type="ARBA" id="ARBA00019465"/>
    </source>
</evidence>